<feature type="compositionally biased region" description="Basic residues" evidence="2">
    <location>
        <begin position="397"/>
        <end position="407"/>
    </location>
</feature>
<proteinExistence type="predicted"/>
<organism evidence="4 5">
    <name type="scientific">Mytilus edulis</name>
    <name type="common">Blue mussel</name>
    <dbReference type="NCBI Taxonomy" id="6550"/>
    <lineage>
        <taxon>Eukaryota</taxon>
        <taxon>Metazoa</taxon>
        <taxon>Spiralia</taxon>
        <taxon>Lophotrochozoa</taxon>
        <taxon>Mollusca</taxon>
        <taxon>Bivalvia</taxon>
        <taxon>Autobranchia</taxon>
        <taxon>Pteriomorphia</taxon>
        <taxon>Mytilida</taxon>
        <taxon>Mytiloidea</taxon>
        <taxon>Mytilidae</taxon>
        <taxon>Mytilinae</taxon>
        <taxon>Mytilus</taxon>
    </lineage>
</organism>
<keyword evidence="1" id="KW-0863">Zinc-finger</keyword>
<evidence type="ECO:0000313" key="5">
    <source>
        <dbReference type="Proteomes" id="UP000683360"/>
    </source>
</evidence>
<dbReference type="AlphaFoldDB" id="A0A8S3QXW3"/>
<dbReference type="Proteomes" id="UP000683360">
    <property type="component" value="Unassembled WGS sequence"/>
</dbReference>
<evidence type="ECO:0000313" key="4">
    <source>
        <dbReference type="EMBL" id="CAG2201281.1"/>
    </source>
</evidence>
<dbReference type="GO" id="GO:0003676">
    <property type="term" value="F:nucleic acid binding"/>
    <property type="evidence" value="ECO:0007669"/>
    <property type="project" value="InterPro"/>
</dbReference>
<comment type="caution">
    <text evidence="4">The sequence shown here is derived from an EMBL/GenBank/DDBJ whole genome shotgun (WGS) entry which is preliminary data.</text>
</comment>
<feature type="region of interest" description="Disordered" evidence="2">
    <location>
        <begin position="227"/>
        <end position="253"/>
    </location>
</feature>
<evidence type="ECO:0000259" key="3">
    <source>
        <dbReference type="PROSITE" id="PS50158"/>
    </source>
</evidence>
<dbReference type="SMART" id="SM00343">
    <property type="entry name" value="ZnF_C2HC"/>
    <property type="match status" value="1"/>
</dbReference>
<evidence type="ECO:0000256" key="2">
    <source>
        <dbReference type="SAM" id="MobiDB-lite"/>
    </source>
</evidence>
<name>A0A8S3QXW3_MYTED</name>
<accession>A0A8S3QXW3</accession>
<feature type="domain" description="CCHC-type" evidence="3">
    <location>
        <begin position="215"/>
        <end position="231"/>
    </location>
</feature>
<dbReference type="GO" id="GO:0008270">
    <property type="term" value="F:zinc ion binding"/>
    <property type="evidence" value="ECO:0007669"/>
    <property type="project" value="UniProtKB-KW"/>
</dbReference>
<evidence type="ECO:0000256" key="1">
    <source>
        <dbReference type="PROSITE-ProRule" id="PRU00047"/>
    </source>
</evidence>
<keyword evidence="1" id="KW-0479">Metal-binding</keyword>
<feature type="compositionally biased region" description="Basic and acidic residues" evidence="2">
    <location>
        <begin position="235"/>
        <end position="253"/>
    </location>
</feature>
<feature type="region of interest" description="Disordered" evidence="2">
    <location>
        <begin position="354"/>
        <end position="407"/>
    </location>
</feature>
<sequence length="407" mass="45682">MTKSDTQEKTNMASYAEAFKNGPKFDQSDDSISSVKPVFIEESDVFGDIPKPHLKSLYLTIDEMYKAIGAVVPRRSIKGLQRIRGLWRIYLDTEKETECLLSDGLELRGKSIFIYSRNPRVRFEENSTDVKIRVKDVPLSADDGQILRALEGYNCTIIKHFRERFRFEYQITDCLTGDRNVICEGPLDKAIPKSIPIGKYRATKLVTKPETDDWKCRSCGESGHRQNECTSDLSSNHDHEQQNSSAHDEHQNDHCEAYAQPQIEENEDPEATQSPVDIVEAIATTSIEAELQQSQSILTGIVTNNSELHNDIPKAARPKVIPARRENINTANTANKANGIPNKNSDQQQITKFTTLSSSQRQNYGTPVKPTTTSGLEKSPVTPTEKLHDGATNNSTKRSRTSKKNVI</sequence>
<protein>
    <submittedName>
        <fullName evidence="4">ZCRB1</fullName>
    </submittedName>
</protein>
<keyword evidence="1" id="KW-0862">Zinc</keyword>
<reference evidence="4" key="1">
    <citation type="submission" date="2021-03" db="EMBL/GenBank/DDBJ databases">
        <authorList>
            <person name="Bekaert M."/>
        </authorList>
    </citation>
    <scope>NUCLEOTIDE SEQUENCE</scope>
</reference>
<dbReference type="PROSITE" id="PS50158">
    <property type="entry name" value="ZF_CCHC"/>
    <property type="match status" value="1"/>
</dbReference>
<gene>
    <name evidence="4" type="ORF">MEDL_15910</name>
</gene>
<feature type="compositionally biased region" description="Polar residues" evidence="2">
    <location>
        <begin position="354"/>
        <end position="376"/>
    </location>
</feature>
<keyword evidence="5" id="KW-1185">Reference proteome</keyword>
<dbReference type="Pfam" id="PF00098">
    <property type="entry name" value="zf-CCHC"/>
    <property type="match status" value="1"/>
</dbReference>
<dbReference type="InterPro" id="IPR001878">
    <property type="entry name" value="Znf_CCHC"/>
</dbReference>
<dbReference type="OrthoDB" id="3863715at2759"/>
<dbReference type="EMBL" id="CAJPWZ010000840">
    <property type="protein sequence ID" value="CAG2201281.1"/>
    <property type="molecule type" value="Genomic_DNA"/>
</dbReference>